<dbReference type="Proteomes" id="UP000254866">
    <property type="component" value="Unassembled WGS sequence"/>
</dbReference>
<evidence type="ECO:0000313" key="3">
    <source>
        <dbReference type="Proteomes" id="UP000254866"/>
    </source>
</evidence>
<feature type="region of interest" description="Disordered" evidence="1">
    <location>
        <begin position="104"/>
        <end position="135"/>
    </location>
</feature>
<reference evidence="2 3" key="1">
    <citation type="journal article" date="2018" name="IMA Fungus">
        <title>IMA Genome-F 9: Draft genome sequence of Annulohypoxylon stygium, Aspergillus mulundensis, Berkeleyomyces basicola (syn. Thielaviopsis basicola), Ceratocystis smalleyi, two Cercospora beticola strains, Coleophoma cylindrospora, Fusarium fracticaudum, Phialophora cf. hyalina, and Morchella septimelata.</title>
        <authorList>
            <person name="Wingfield B.D."/>
            <person name="Bills G.F."/>
            <person name="Dong Y."/>
            <person name="Huang W."/>
            <person name="Nel W.J."/>
            <person name="Swalarsk-Parry B.S."/>
            <person name="Vaghefi N."/>
            <person name="Wilken P.M."/>
            <person name="An Z."/>
            <person name="de Beer Z.W."/>
            <person name="De Vos L."/>
            <person name="Chen L."/>
            <person name="Duong T.A."/>
            <person name="Gao Y."/>
            <person name="Hammerbacher A."/>
            <person name="Kikkert J.R."/>
            <person name="Li Y."/>
            <person name="Li H."/>
            <person name="Li K."/>
            <person name="Li Q."/>
            <person name="Liu X."/>
            <person name="Ma X."/>
            <person name="Naidoo K."/>
            <person name="Pethybridge S.J."/>
            <person name="Sun J."/>
            <person name="Steenkamp E.T."/>
            <person name="van der Nest M.A."/>
            <person name="van Wyk S."/>
            <person name="Wingfield M.J."/>
            <person name="Xiong C."/>
            <person name="Yue Q."/>
            <person name="Zhang X."/>
        </authorList>
    </citation>
    <scope>NUCLEOTIDE SEQUENCE [LARGE SCALE GENOMIC DNA]</scope>
    <source>
        <strain evidence="2 3">BP 5553</strain>
    </source>
</reference>
<dbReference type="GeneID" id="43596663"/>
<protein>
    <submittedName>
        <fullName evidence="2">Uncharacterized protein</fullName>
    </submittedName>
</protein>
<evidence type="ECO:0000313" key="2">
    <source>
        <dbReference type="EMBL" id="RDL39474.1"/>
    </source>
</evidence>
<keyword evidence="3" id="KW-1185">Reference proteome</keyword>
<proteinExistence type="predicted"/>
<dbReference type="RefSeq" id="XP_031872130.1">
    <property type="nucleotide sequence ID" value="XM_032012437.1"/>
</dbReference>
<dbReference type="EMBL" id="NPIC01000002">
    <property type="protein sequence ID" value="RDL39474.1"/>
    <property type="molecule type" value="Genomic_DNA"/>
</dbReference>
<gene>
    <name evidence="2" type="ORF">BP5553_03814</name>
</gene>
<comment type="caution">
    <text evidence="2">The sequence shown here is derived from an EMBL/GenBank/DDBJ whole genome shotgun (WGS) entry which is preliminary data.</text>
</comment>
<dbReference type="OrthoDB" id="10587839at2759"/>
<evidence type="ECO:0000256" key="1">
    <source>
        <dbReference type="SAM" id="MobiDB-lite"/>
    </source>
</evidence>
<sequence length="367" mass="41061">MLLSILDAMPANVANNESIYSPKDTLIENSEDYPMKSDFLRPRPVFYKVESQVDEGKSHSIVAPRLGREEISQMFGDPFGKLAFSNDGTGQDRVRCGNAGRTAEALEPIERRYHPPDEQTGHQPSERHDGKQQKHHTPPMLLHIIFGQFDPHGKALDDQDDARELERDLIGITPCSRVDQIGGVRAKDDATDGGDGGFTYVQPLLDERRAQHEKRREAAKDDVDQVRPIDRQVVPCHLERCGCRGYRAMGVWEFLHAVLAEAINFFSPGFSRRRCISPLQLPKECLGLGTFYGPARFQREARKIGRRVETLAVMSKALHGDAAAIDKRRGREGVAVVKAIDSSGLLGWTGSTDNLWLDRTVPRSREA</sequence>
<feature type="compositionally biased region" description="Basic and acidic residues" evidence="1">
    <location>
        <begin position="108"/>
        <end position="132"/>
    </location>
</feature>
<name>A0A370TVB2_9HELO</name>
<organism evidence="2 3">
    <name type="scientific">Venustampulla echinocandica</name>
    <dbReference type="NCBI Taxonomy" id="2656787"/>
    <lineage>
        <taxon>Eukaryota</taxon>
        <taxon>Fungi</taxon>
        <taxon>Dikarya</taxon>
        <taxon>Ascomycota</taxon>
        <taxon>Pezizomycotina</taxon>
        <taxon>Leotiomycetes</taxon>
        <taxon>Helotiales</taxon>
        <taxon>Pleuroascaceae</taxon>
        <taxon>Venustampulla</taxon>
    </lineage>
</organism>
<accession>A0A370TVB2</accession>
<dbReference type="AlphaFoldDB" id="A0A370TVB2"/>